<keyword evidence="2" id="KW-1185">Reference proteome</keyword>
<name>A0ACC2P8J3_9HYME</name>
<evidence type="ECO:0000313" key="2">
    <source>
        <dbReference type="Proteomes" id="UP001239111"/>
    </source>
</evidence>
<dbReference type="EMBL" id="CM056742">
    <property type="protein sequence ID" value="KAJ8679423.1"/>
    <property type="molecule type" value="Genomic_DNA"/>
</dbReference>
<organism evidence="1 2">
    <name type="scientific">Eretmocerus hayati</name>
    <dbReference type="NCBI Taxonomy" id="131215"/>
    <lineage>
        <taxon>Eukaryota</taxon>
        <taxon>Metazoa</taxon>
        <taxon>Ecdysozoa</taxon>
        <taxon>Arthropoda</taxon>
        <taxon>Hexapoda</taxon>
        <taxon>Insecta</taxon>
        <taxon>Pterygota</taxon>
        <taxon>Neoptera</taxon>
        <taxon>Endopterygota</taxon>
        <taxon>Hymenoptera</taxon>
        <taxon>Apocrita</taxon>
        <taxon>Proctotrupomorpha</taxon>
        <taxon>Chalcidoidea</taxon>
        <taxon>Aphelinidae</taxon>
        <taxon>Aphelininae</taxon>
        <taxon>Eretmocerus</taxon>
    </lineage>
</organism>
<evidence type="ECO:0000313" key="1">
    <source>
        <dbReference type="EMBL" id="KAJ8679423.1"/>
    </source>
</evidence>
<accession>A0ACC2P8J3</accession>
<reference evidence="1" key="1">
    <citation type="submission" date="2023-04" db="EMBL/GenBank/DDBJ databases">
        <title>A chromosome-level genome assembly of the parasitoid wasp Eretmocerus hayati.</title>
        <authorList>
            <person name="Zhong Y."/>
            <person name="Liu S."/>
            <person name="Liu Y."/>
        </authorList>
    </citation>
    <scope>NUCLEOTIDE SEQUENCE</scope>
    <source>
        <strain evidence="1">ZJU_SS_LIU_2023</strain>
    </source>
</reference>
<gene>
    <name evidence="1" type="ORF">QAD02_015210</name>
</gene>
<sequence>MGKDEEIGLRRPEEYLIRDCPDYDREYYECHRVKGRFHQLFIHGEYLDCNPWNDDYKRCQRWKKDKDVKALEELVESERKRKFERLKGHFRNDVWKRRDKPPENWNAPLPDWMEERNKNTYLQIKARDIKNGTVNDIDLKIHDACTIL</sequence>
<dbReference type="Proteomes" id="UP001239111">
    <property type="component" value="Chromosome 2"/>
</dbReference>
<proteinExistence type="predicted"/>
<comment type="caution">
    <text evidence="1">The sequence shown here is derived from an EMBL/GenBank/DDBJ whole genome shotgun (WGS) entry which is preliminary data.</text>
</comment>
<protein>
    <submittedName>
        <fullName evidence="1">Uncharacterized protein</fullName>
    </submittedName>
</protein>